<evidence type="ECO:0000313" key="2">
    <source>
        <dbReference type="EMBL" id="NJW55648.1"/>
    </source>
</evidence>
<dbReference type="Proteomes" id="UP000703674">
    <property type="component" value="Unassembled WGS sequence"/>
</dbReference>
<dbReference type="EMBL" id="JAAVJR010001383">
    <property type="protein sequence ID" value="NJW55648.1"/>
    <property type="molecule type" value="Genomic_DNA"/>
</dbReference>
<sequence length="105" mass="12058">GEPLDISRSALRAVSPIHIEYLENMEVGASLSAAIIVKGKLWGLIACHHRTAKYLDFYQRESCRFLAQMFSTELTLRETSETLSRSELSDNIRRQLVKQMSYHKD</sequence>
<dbReference type="InterPro" id="IPR029016">
    <property type="entry name" value="GAF-like_dom_sf"/>
</dbReference>
<dbReference type="Pfam" id="PF01590">
    <property type="entry name" value="GAF"/>
    <property type="match status" value="1"/>
</dbReference>
<feature type="non-terminal residue" evidence="2">
    <location>
        <position position="1"/>
    </location>
</feature>
<dbReference type="Gene3D" id="3.30.450.20">
    <property type="entry name" value="PAS domain"/>
    <property type="match status" value="1"/>
</dbReference>
<dbReference type="InterPro" id="IPR016132">
    <property type="entry name" value="Phyto_chromo_attachment"/>
</dbReference>
<accession>A0ABX1D937</accession>
<feature type="domain" description="Phytochrome chromophore attachment site" evidence="1">
    <location>
        <begin position="1"/>
        <end position="72"/>
    </location>
</feature>
<proteinExistence type="predicted"/>
<dbReference type="Gene3D" id="3.30.450.40">
    <property type="match status" value="1"/>
</dbReference>
<evidence type="ECO:0000313" key="3">
    <source>
        <dbReference type="Proteomes" id="UP000703674"/>
    </source>
</evidence>
<protein>
    <submittedName>
        <fullName evidence="2">GAF domain-containing protein</fullName>
    </submittedName>
</protein>
<feature type="non-terminal residue" evidence="2">
    <location>
        <position position="105"/>
    </location>
</feature>
<dbReference type="InterPro" id="IPR043150">
    <property type="entry name" value="Phytochrome_PHY_sf"/>
</dbReference>
<name>A0ABX1D937_9FLAO</name>
<dbReference type="InterPro" id="IPR003018">
    <property type="entry name" value="GAF"/>
</dbReference>
<reference evidence="2 3" key="1">
    <citation type="submission" date="2020-03" db="EMBL/GenBank/DDBJ databases">
        <title>Salinimicrobium sp. nov, isolated from SCS.</title>
        <authorList>
            <person name="Cao W.R."/>
        </authorList>
    </citation>
    <scope>NUCLEOTIDE SEQUENCE [LARGE SCALE GENOMIC DNA]</scope>
    <source>
        <strain evidence="3">J15B91</strain>
    </source>
</reference>
<dbReference type="SUPFAM" id="SSF55781">
    <property type="entry name" value="GAF domain-like"/>
    <property type="match status" value="1"/>
</dbReference>
<comment type="caution">
    <text evidence="2">The sequence shown here is derived from an EMBL/GenBank/DDBJ whole genome shotgun (WGS) entry which is preliminary data.</text>
</comment>
<dbReference type="Gene3D" id="3.30.450.270">
    <property type="match status" value="1"/>
</dbReference>
<organism evidence="2 3">
    <name type="scientific">Salinimicrobium oceani</name>
    <dbReference type="NCBI Taxonomy" id="2722702"/>
    <lineage>
        <taxon>Bacteria</taxon>
        <taxon>Pseudomonadati</taxon>
        <taxon>Bacteroidota</taxon>
        <taxon>Flavobacteriia</taxon>
        <taxon>Flavobacteriales</taxon>
        <taxon>Flavobacteriaceae</taxon>
        <taxon>Salinimicrobium</taxon>
    </lineage>
</organism>
<dbReference type="RefSeq" id="WP_168140026.1">
    <property type="nucleotide sequence ID" value="NZ_JAAVJR010001383.1"/>
</dbReference>
<evidence type="ECO:0000259" key="1">
    <source>
        <dbReference type="PROSITE" id="PS50046"/>
    </source>
</evidence>
<gene>
    <name evidence="2" type="ORF">HC175_22295</name>
</gene>
<dbReference type="PROSITE" id="PS50046">
    <property type="entry name" value="PHYTOCHROME_2"/>
    <property type="match status" value="1"/>
</dbReference>
<keyword evidence="3" id="KW-1185">Reference proteome</keyword>